<proteinExistence type="predicted"/>
<dbReference type="PROSITE" id="PS50103">
    <property type="entry name" value="ZF_C3H1"/>
    <property type="match status" value="1"/>
</dbReference>
<keyword evidence="2" id="KW-0479">Metal-binding</keyword>
<feature type="region of interest" description="Disordered" evidence="3">
    <location>
        <begin position="457"/>
        <end position="484"/>
    </location>
</feature>
<dbReference type="Proteomes" id="UP000829196">
    <property type="component" value="Unassembled WGS sequence"/>
</dbReference>
<dbReference type="PANTHER" id="PTHR33400">
    <property type="entry name" value="ZINC FINGER CCCH DOMAIN-CONTAINING PROTEIN 6-RELATED"/>
    <property type="match status" value="1"/>
</dbReference>
<keyword evidence="1" id="KW-0238">DNA-binding</keyword>
<sequence>MLLKQQERVQRSHKYICIEFGPPSPFHTIFTGSVAGSSLRFTRGFPHLLGFDIDQIVAMAGPTQSKRVSWAPGVNLCQVRLFLSEDAPFQSGLGSQDHLQAKAASQLHSSSAASDDSVPPGFEALHKSQIQRNIPSIKWQSPPSHWLKPEWLVVAGEESQEIASQDRRQLGVLEAVYPRLSSIPPDPCISADVQLVQFDDSQTLLIPIVAVEDEDIADQEAVAAPTTVSSYFIPPVAAAPEVSLPSSIPPIPNLPPVQRPLSLSSENGPGTSVKPDIAAAASAAFTAIMRSNEEGSLIDRDLLIKILRDPSMVGKLVSEHSAPKQTALPAQPPSQIASGATNSTYPMHILVPTPASAPAPSLKPLPPSSTAIPINIPTVRPKAPPTKDVNYYKSLIQKHGGDRHESTEPAPLPYENRHEYHSNPLGSLYGEGAGRRKPKIEKLCAYFNTPRGCREGSRCSYLHDSSTSKKIEHQRASKRVKFDR</sequence>
<feature type="zinc finger region" description="C3H1-type" evidence="2">
    <location>
        <begin position="438"/>
        <end position="466"/>
    </location>
</feature>
<comment type="caution">
    <text evidence="5">The sequence shown here is derived from an EMBL/GenBank/DDBJ whole genome shotgun (WGS) entry which is preliminary data.</text>
</comment>
<evidence type="ECO:0000256" key="3">
    <source>
        <dbReference type="SAM" id="MobiDB-lite"/>
    </source>
</evidence>
<reference evidence="5" key="1">
    <citation type="journal article" date="2022" name="Front. Genet.">
        <title>Chromosome-Scale Assembly of the Dendrobium nobile Genome Provides Insights Into the Molecular Mechanism of the Biosynthesis of the Medicinal Active Ingredient of Dendrobium.</title>
        <authorList>
            <person name="Xu Q."/>
            <person name="Niu S.-C."/>
            <person name="Li K.-L."/>
            <person name="Zheng P.-J."/>
            <person name="Zhang X.-J."/>
            <person name="Jia Y."/>
            <person name="Liu Y."/>
            <person name="Niu Y.-X."/>
            <person name="Yu L.-H."/>
            <person name="Chen D.-F."/>
            <person name="Zhang G.-Q."/>
        </authorList>
    </citation>
    <scope>NUCLEOTIDE SEQUENCE</scope>
    <source>
        <tissue evidence="5">Leaf</tissue>
    </source>
</reference>
<dbReference type="PANTHER" id="PTHR33400:SF2">
    <property type="entry name" value="ZINC FINGER CCCH DOMAIN-CONTAINING PROTEIN 6"/>
    <property type="match status" value="1"/>
</dbReference>
<feature type="compositionally biased region" description="Basic and acidic residues" evidence="3">
    <location>
        <begin position="466"/>
        <end position="484"/>
    </location>
</feature>
<accession>A0A8T3A4N7</accession>
<dbReference type="EMBL" id="JAGYWB010000019">
    <property type="protein sequence ID" value="KAI0489132.1"/>
    <property type="molecule type" value="Genomic_DNA"/>
</dbReference>
<keyword evidence="2" id="KW-0863">Zinc-finger</keyword>
<dbReference type="OrthoDB" id="1928519at2759"/>
<dbReference type="AlphaFoldDB" id="A0A8T3A4N7"/>
<keyword evidence="2" id="KW-0862">Zinc</keyword>
<feature type="domain" description="C3H1-type" evidence="4">
    <location>
        <begin position="438"/>
        <end position="466"/>
    </location>
</feature>
<gene>
    <name evidence="5" type="ORF">KFK09_028974</name>
</gene>
<evidence type="ECO:0000259" key="4">
    <source>
        <dbReference type="PROSITE" id="PS50103"/>
    </source>
</evidence>
<name>A0A8T3A4N7_DENNO</name>
<keyword evidence="6" id="KW-1185">Reference proteome</keyword>
<dbReference type="GO" id="GO:0008270">
    <property type="term" value="F:zinc ion binding"/>
    <property type="evidence" value="ECO:0007669"/>
    <property type="project" value="UniProtKB-KW"/>
</dbReference>
<dbReference type="GO" id="GO:0003677">
    <property type="term" value="F:DNA binding"/>
    <property type="evidence" value="ECO:0007669"/>
    <property type="project" value="UniProtKB-KW"/>
</dbReference>
<evidence type="ECO:0000256" key="2">
    <source>
        <dbReference type="PROSITE-ProRule" id="PRU00723"/>
    </source>
</evidence>
<dbReference type="InterPro" id="IPR000571">
    <property type="entry name" value="Znf_CCCH"/>
</dbReference>
<organism evidence="5 6">
    <name type="scientific">Dendrobium nobile</name>
    <name type="common">Orchid</name>
    <dbReference type="NCBI Taxonomy" id="94219"/>
    <lineage>
        <taxon>Eukaryota</taxon>
        <taxon>Viridiplantae</taxon>
        <taxon>Streptophyta</taxon>
        <taxon>Embryophyta</taxon>
        <taxon>Tracheophyta</taxon>
        <taxon>Spermatophyta</taxon>
        <taxon>Magnoliopsida</taxon>
        <taxon>Liliopsida</taxon>
        <taxon>Asparagales</taxon>
        <taxon>Orchidaceae</taxon>
        <taxon>Epidendroideae</taxon>
        <taxon>Malaxideae</taxon>
        <taxon>Dendrobiinae</taxon>
        <taxon>Dendrobium</taxon>
    </lineage>
</organism>
<evidence type="ECO:0000313" key="6">
    <source>
        <dbReference type="Proteomes" id="UP000829196"/>
    </source>
</evidence>
<evidence type="ECO:0000313" key="5">
    <source>
        <dbReference type="EMBL" id="KAI0489132.1"/>
    </source>
</evidence>
<protein>
    <recommendedName>
        <fullName evidence="4">C3H1-type domain-containing protein</fullName>
    </recommendedName>
</protein>
<feature type="region of interest" description="Disordered" evidence="3">
    <location>
        <begin position="399"/>
        <end position="423"/>
    </location>
</feature>
<evidence type="ECO:0000256" key="1">
    <source>
        <dbReference type="ARBA" id="ARBA00023125"/>
    </source>
</evidence>